<comment type="caution">
    <text evidence="1">The sequence shown here is derived from an EMBL/GenBank/DDBJ whole genome shotgun (WGS) entry which is preliminary data.</text>
</comment>
<evidence type="ECO:0000313" key="2">
    <source>
        <dbReference type="Proteomes" id="UP000799777"/>
    </source>
</evidence>
<organism evidence="1 2">
    <name type="scientific">Setomelanomma holmii</name>
    <dbReference type="NCBI Taxonomy" id="210430"/>
    <lineage>
        <taxon>Eukaryota</taxon>
        <taxon>Fungi</taxon>
        <taxon>Dikarya</taxon>
        <taxon>Ascomycota</taxon>
        <taxon>Pezizomycotina</taxon>
        <taxon>Dothideomycetes</taxon>
        <taxon>Pleosporomycetidae</taxon>
        <taxon>Pleosporales</taxon>
        <taxon>Pleosporineae</taxon>
        <taxon>Phaeosphaeriaceae</taxon>
        <taxon>Setomelanomma</taxon>
    </lineage>
</organism>
<dbReference type="Proteomes" id="UP000799777">
    <property type="component" value="Unassembled WGS sequence"/>
</dbReference>
<dbReference type="AlphaFoldDB" id="A0A9P4LF32"/>
<accession>A0A9P4LF32</accession>
<gene>
    <name evidence="1" type="ORF">EK21DRAFT_82557</name>
</gene>
<dbReference type="EMBL" id="ML978459">
    <property type="protein sequence ID" value="KAF2022728.1"/>
    <property type="molecule type" value="Genomic_DNA"/>
</dbReference>
<feature type="non-terminal residue" evidence="1">
    <location>
        <position position="1"/>
    </location>
</feature>
<proteinExistence type="predicted"/>
<evidence type="ECO:0000313" key="1">
    <source>
        <dbReference type="EMBL" id="KAF2022728.1"/>
    </source>
</evidence>
<keyword evidence="2" id="KW-1185">Reference proteome</keyword>
<sequence length="121" mass="14338">NIPFELFEEKNLEERGKMVQVLTKYALVTRRPEDSALDVHRLVHYALREWLQQQGRLSQQTKHALAQLLRVFPDHTHQNRSKWRRLLPHTKYALSYRCPEVEGDERSALTWNYAMASHSDG</sequence>
<reference evidence="1" key="1">
    <citation type="journal article" date="2020" name="Stud. Mycol.">
        <title>101 Dothideomycetes genomes: a test case for predicting lifestyles and emergence of pathogens.</title>
        <authorList>
            <person name="Haridas S."/>
            <person name="Albert R."/>
            <person name="Binder M."/>
            <person name="Bloem J."/>
            <person name="Labutti K."/>
            <person name="Salamov A."/>
            <person name="Andreopoulos B."/>
            <person name="Baker S."/>
            <person name="Barry K."/>
            <person name="Bills G."/>
            <person name="Bluhm B."/>
            <person name="Cannon C."/>
            <person name="Castanera R."/>
            <person name="Culley D."/>
            <person name="Daum C."/>
            <person name="Ezra D."/>
            <person name="Gonzalez J."/>
            <person name="Henrissat B."/>
            <person name="Kuo A."/>
            <person name="Liang C."/>
            <person name="Lipzen A."/>
            <person name="Lutzoni F."/>
            <person name="Magnuson J."/>
            <person name="Mondo S."/>
            <person name="Nolan M."/>
            <person name="Ohm R."/>
            <person name="Pangilinan J."/>
            <person name="Park H.-J."/>
            <person name="Ramirez L."/>
            <person name="Alfaro M."/>
            <person name="Sun H."/>
            <person name="Tritt A."/>
            <person name="Yoshinaga Y."/>
            <person name="Zwiers L.-H."/>
            <person name="Turgeon B."/>
            <person name="Goodwin S."/>
            <person name="Spatafora J."/>
            <person name="Crous P."/>
            <person name="Grigoriev I."/>
        </authorList>
    </citation>
    <scope>NUCLEOTIDE SEQUENCE</scope>
    <source>
        <strain evidence="1">CBS 110217</strain>
    </source>
</reference>
<name>A0A9P4LF32_9PLEO</name>
<dbReference type="OrthoDB" id="5986190at2759"/>
<protein>
    <submittedName>
        <fullName evidence="1">Uncharacterized protein</fullName>
    </submittedName>
</protein>